<keyword evidence="2" id="KW-1185">Reference proteome</keyword>
<evidence type="ECO:0000313" key="2">
    <source>
        <dbReference type="Proteomes" id="UP000002774"/>
    </source>
</evidence>
<proteinExistence type="predicted"/>
<dbReference type="AlphaFoldDB" id="H1XZ75"/>
<dbReference type="STRING" id="714943.Mucpa_0466"/>
<dbReference type="Proteomes" id="UP000002774">
    <property type="component" value="Chromosome"/>
</dbReference>
<protein>
    <submittedName>
        <fullName evidence="1">Uncharacterized protein</fullName>
    </submittedName>
</protein>
<dbReference type="eggNOG" id="ENOG502ZNV3">
    <property type="taxonomic scope" value="Bacteria"/>
</dbReference>
<dbReference type="HOGENOM" id="CLU_2094105_0_0_10"/>
<sequence>MYPNPHILPNAGVYLKHLPGDSSHVEYFILRPDLLVEWSILATDGNDIVAKEMRGNWAIGEYRLMIVLMDDENGESYTERYIRDGQDWRLEEDQAIVLVKRNPADDINDNMYYDLR</sequence>
<gene>
    <name evidence="1" type="ORF">Mucpa_0466</name>
</gene>
<organism evidence="1 2">
    <name type="scientific">Mucilaginibacter paludis DSM 18603</name>
    <dbReference type="NCBI Taxonomy" id="714943"/>
    <lineage>
        <taxon>Bacteria</taxon>
        <taxon>Pseudomonadati</taxon>
        <taxon>Bacteroidota</taxon>
        <taxon>Sphingobacteriia</taxon>
        <taxon>Sphingobacteriales</taxon>
        <taxon>Sphingobacteriaceae</taxon>
        <taxon>Mucilaginibacter</taxon>
    </lineage>
</organism>
<reference evidence="1" key="1">
    <citation type="submission" date="2011-09" db="EMBL/GenBank/DDBJ databases">
        <title>The permanent draft genome of Mucilaginibacter paludis DSM 18603.</title>
        <authorList>
            <consortium name="US DOE Joint Genome Institute (JGI-PGF)"/>
            <person name="Lucas S."/>
            <person name="Han J."/>
            <person name="Lapidus A."/>
            <person name="Bruce D."/>
            <person name="Goodwin L."/>
            <person name="Pitluck S."/>
            <person name="Peters L."/>
            <person name="Kyrpides N."/>
            <person name="Mavromatis K."/>
            <person name="Ivanova N."/>
            <person name="Mikhailova N."/>
            <person name="Held B."/>
            <person name="Detter J.C."/>
            <person name="Tapia R."/>
            <person name="Han C."/>
            <person name="Land M."/>
            <person name="Hauser L."/>
            <person name="Markowitz V."/>
            <person name="Cheng J.-F."/>
            <person name="Hugenholtz P."/>
            <person name="Woyke T."/>
            <person name="Wu D."/>
            <person name="Tindall B."/>
            <person name="Brambilla E."/>
            <person name="Klenk H.-P."/>
            <person name="Eisen J.A."/>
        </authorList>
    </citation>
    <scope>NUCLEOTIDE SEQUENCE [LARGE SCALE GENOMIC DNA]</scope>
    <source>
        <strain evidence="1">DSM 18603</strain>
    </source>
</reference>
<accession>H1XZ75</accession>
<evidence type="ECO:0000313" key="1">
    <source>
        <dbReference type="EMBL" id="EHQ24660.1"/>
    </source>
</evidence>
<dbReference type="RefSeq" id="WP_008504206.1">
    <property type="nucleotide sequence ID" value="NZ_CM001403.1"/>
</dbReference>
<dbReference type="OrthoDB" id="9881150at2"/>
<name>H1XZ75_9SPHI</name>
<dbReference type="EMBL" id="CM001403">
    <property type="protein sequence ID" value="EHQ24660.1"/>
    <property type="molecule type" value="Genomic_DNA"/>
</dbReference>